<dbReference type="STRING" id="1618434.UR52_C0001G0051"/>
<reference evidence="3 4" key="1">
    <citation type="journal article" date="2015" name="Nature">
        <title>rRNA introns, odd ribosomes, and small enigmatic genomes across a large radiation of phyla.</title>
        <authorList>
            <person name="Brown C.T."/>
            <person name="Hug L.A."/>
            <person name="Thomas B.C."/>
            <person name="Sharon I."/>
            <person name="Castelle C.J."/>
            <person name="Singh A."/>
            <person name="Wilkins M.J."/>
            <person name="Williams K.H."/>
            <person name="Banfield J.F."/>
        </authorList>
    </citation>
    <scope>NUCLEOTIDE SEQUENCE [LARGE SCALE GENOMIC DNA]</scope>
</reference>
<keyword evidence="1" id="KW-0520">NAD</keyword>
<feature type="domain" description="NAD(P)-binding" evidence="2">
    <location>
        <begin position="7"/>
        <end position="308"/>
    </location>
</feature>
<dbReference type="PANTHER" id="PTHR43574">
    <property type="entry name" value="EPIMERASE-RELATED"/>
    <property type="match status" value="1"/>
</dbReference>
<comment type="caution">
    <text evidence="3">The sequence shown here is derived from an EMBL/GenBank/DDBJ whole genome shotgun (WGS) entry which is preliminary data.</text>
</comment>
<dbReference type="Pfam" id="PF16363">
    <property type="entry name" value="GDP_Man_Dehyd"/>
    <property type="match status" value="1"/>
</dbReference>
<dbReference type="SUPFAM" id="SSF51735">
    <property type="entry name" value="NAD(P)-binding Rossmann-fold domains"/>
    <property type="match status" value="1"/>
</dbReference>
<protein>
    <submittedName>
        <fullName evidence="3">Nucleoside-diphosphate-sugar epimerase</fullName>
    </submittedName>
</protein>
<evidence type="ECO:0000259" key="2">
    <source>
        <dbReference type="Pfam" id="PF16363"/>
    </source>
</evidence>
<evidence type="ECO:0000256" key="1">
    <source>
        <dbReference type="ARBA" id="ARBA00023027"/>
    </source>
</evidence>
<dbReference type="AlphaFoldDB" id="A0A0G0B8D1"/>
<dbReference type="InterPro" id="IPR016040">
    <property type="entry name" value="NAD(P)-bd_dom"/>
</dbReference>
<dbReference type="EMBL" id="LBPN01000001">
    <property type="protein sequence ID" value="KKP59971.1"/>
    <property type="molecule type" value="Genomic_DNA"/>
</dbReference>
<sequence length="318" mass="36705">MKPQTILITGALGFIGYHTSQELIKKYKLVIGIDNIINNYSQKLKKDNLKILSQYPNFEFKKIDILDYLELKKVFLKYKPQVVIHLAALTGVRNSITNPKLYEYVNIYGTKNVYKLSIENHINKFIFSSSSSVYGNISKIPFKENGKLHPNSPYAKSKLTAEKIIIKLYKKHKLPTVILRFFSVYGPHGRPDMAPYIFTKAAYSNKPVIKYGPGNSARDFTYIDDIVQAIIKCIEKPLTFNIFNIGNSYPITLNKLILYIEKYTKNKLIIINKPIISAESKITYANIDKAKKIISWKPKTKFSQGIKKFVNWYKNNRI</sequence>
<dbReference type="PRINTS" id="PR01713">
    <property type="entry name" value="NUCEPIMERASE"/>
</dbReference>
<evidence type="ECO:0000313" key="3">
    <source>
        <dbReference type="EMBL" id="KKP59971.1"/>
    </source>
</evidence>
<name>A0A0G0B8D1_9BACT</name>
<dbReference type="Gene3D" id="3.40.50.720">
    <property type="entry name" value="NAD(P)-binding Rossmann-like Domain"/>
    <property type="match status" value="1"/>
</dbReference>
<organism evidence="3 4">
    <name type="scientific">Candidatus Gottesmanbacteria bacterium GW2011_GWA1_34_13</name>
    <dbReference type="NCBI Taxonomy" id="1618434"/>
    <lineage>
        <taxon>Bacteria</taxon>
        <taxon>Candidatus Gottesmaniibacteriota</taxon>
    </lineage>
</organism>
<evidence type="ECO:0000313" key="4">
    <source>
        <dbReference type="Proteomes" id="UP000034176"/>
    </source>
</evidence>
<dbReference type="InterPro" id="IPR036291">
    <property type="entry name" value="NAD(P)-bd_dom_sf"/>
</dbReference>
<dbReference type="Proteomes" id="UP000034176">
    <property type="component" value="Unassembled WGS sequence"/>
</dbReference>
<proteinExistence type="predicted"/>
<accession>A0A0G0B8D1</accession>
<gene>
    <name evidence="3" type="ORF">UR52_C0001G0051</name>
</gene>